<protein>
    <recommendedName>
        <fullName evidence="4">DUF3995 domain-containing protein</fullName>
    </recommendedName>
</protein>
<feature type="transmembrane region" description="Helical" evidence="1">
    <location>
        <begin position="117"/>
        <end position="135"/>
    </location>
</feature>
<keyword evidence="1" id="KW-0472">Membrane</keyword>
<dbReference type="Proteomes" id="UP001157961">
    <property type="component" value="Unassembled WGS sequence"/>
</dbReference>
<evidence type="ECO:0000313" key="2">
    <source>
        <dbReference type="EMBL" id="SMP18173.1"/>
    </source>
</evidence>
<keyword evidence="1" id="KW-0812">Transmembrane</keyword>
<keyword evidence="3" id="KW-1185">Reference proteome</keyword>
<gene>
    <name evidence="2" type="ORF">SAMN06265373_103238</name>
</gene>
<comment type="caution">
    <text evidence="2">The sequence shown here is derived from an EMBL/GenBank/DDBJ whole genome shotgun (WGS) entry which is preliminary data.</text>
</comment>
<evidence type="ECO:0000313" key="3">
    <source>
        <dbReference type="Proteomes" id="UP001157961"/>
    </source>
</evidence>
<dbReference type="EMBL" id="FXTY01000003">
    <property type="protein sequence ID" value="SMP18173.1"/>
    <property type="molecule type" value="Genomic_DNA"/>
</dbReference>
<accession>A0ABY1NUH8</accession>
<feature type="transmembrane region" description="Helical" evidence="1">
    <location>
        <begin position="80"/>
        <end position="97"/>
    </location>
</feature>
<evidence type="ECO:0008006" key="4">
    <source>
        <dbReference type="Google" id="ProtNLM"/>
    </source>
</evidence>
<proteinExistence type="predicted"/>
<sequence>MTWLAVLISALLFVPAALHLLWAIGAWVPIRDEAALARATVGAPGITRMPGPIPCALVFVALLFAAALPHLTTFPLRTPLLLAIAAVFLLRGVAAYLPAWRKLVPEQPFSRLDQRYYGPLCIVVGASFLLFTLTGA</sequence>
<evidence type="ECO:0000256" key="1">
    <source>
        <dbReference type="SAM" id="Phobius"/>
    </source>
</evidence>
<feature type="transmembrane region" description="Helical" evidence="1">
    <location>
        <begin position="49"/>
        <end position="68"/>
    </location>
</feature>
<dbReference type="Pfam" id="PF13160">
    <property type="entry name" value="DUF3995"/>
    <property type="match status" value="1"/>
</dbReference>
<dbReference type="RefSeq" id="WP_283425691.1">
    <property type="nucleotide sequence ID" value="NZ_FXTY01000003.1"/>
</dbReference>
<dbReference type="InterPro" id="IPR025058">
    <property type="entry name" value="DUF3995"/>
</dbReference>
<reference evidence="2 3" key="1">
    <citation type="submission" date="2017-05" db="EMBL/GenBank/DDBJ databases">
        <authorList>
            <person name="Varghese N."/>
            <person name="Submissions S."/>
        </authorList>
    </citation>
    <scope>NUCLEOTIDE SEQUENCE [LARGE SCALE GENOMIC DNA]</scope>
    <source>
        <strain evidence="2 3">DSM 29734</strain>
    </source>
</reference>
<name>A0ABY1NUH8_9RHOB</name>
<keyword evidence="1" id="KW-1133">Transmembrane helix</keyword>
<organism evidence="2 3">
    <name type="scientific">Shimia sagamensis</name>
    <dbReference type="NCBI Taxonomy" id="1566352"/>
    <lineage>
        <taxon>Bacteria</taxon>
        <taxon>Pseudomonadati</taxon>
        <taxon>Pseudomonadota</taxon>
        <taxon>Alphaproteobacteria</taxon>
        <taxon>Rhodobacterales</taxon>
        <taxon>Roseobacteraceae</taxon>
    </lineage>
</organism>